<evidence type="ECO:0000256" key="1">
    <source>
        <dbReference type="SAM" id="Phobius"/>
    </source>
</evidence>
<gene>
    <name evidence="2" type="ORF">IGS67_00925</name>
</gene>
<keyword evidence="1" id="KW-0812">Transmembrane</keyword>
<evidence type="ECO:0000313" key="3">
    <source>
        <dbReference type="Proteomes" id="UP000642107"/>
    </source>
</evidence>
<dbReference type="EMBL" id="JACZDF010000001">
    <property type="protein sequence ID" value="MBD9698061.1"/>
    <property type="molecule type" value="Genomic_DNA"/>
</dbReference>
<reference evidence="2 3" key="1">
    <citation type="submission" date="2020-09" db="EMBL/GenBank/DDBJ databases">
        <title>Flavimobilis rhizosphaerae sp. nov., isolated from rhizosphere soil of Spartina alterniflora.</title>
        <authorList>
            <person name="Hanqin C."/>
        </authorList>
    </citation>
    <scope>NUCLEOTIDE SEQUENCE [LARGE SCALE GENOMIC DNA]</scope>
    <source>
        <strain evidence="2 3">GY 10621</strain>
    </source>
</reference>
<sequence length="387" mass="38349">MSDDEAFARLRATDPAAGVEPDVVALRARVTALVGDVAGPEDGTDLGLRLRVARLLVEDGAQEEDAAAAAAILGAGGTAEPAAGVALPAAAAGASAVPARRARRRGPARWLAAAAAVLVVGGVTYVAADRLGVGTGADAPSAAMASMAAGPDDVRVRGYAVEDTGGELGSREVVPADALWSESMTLRAVALEPVPGTRATVAALARVVGVAGDPVRSGTVWTVADGNGTLTVDGTYVDYARSGASSGVVSSPDASGVTARLVAVVGAAGLDVDGMAFAVDSDGTAAWTTPRASDRAADADVVGDGVPAVDSWSMKVDDDGIVALAGTLLRRTTTDLEVRAVTDVLGAGAPADGVTLRVVLQPDGDGWVPVASYVVRGPDGTEARPAS</sequence>
<keyword evidence="1" id="KW-0472">Membrane</keyword>
<accession>A0ABR9DLP9</accession>
<comment type="caution">
    <text evidence="2">The sequence shown here is derived from an EMBL/GenBank/DDBJ whole genome shotgun (WGS) entry which is preliminary data.</text>
</comment>
<feature type="transmembrane region" description="Helical" evidence="1">
    <location>
        <begin position="110"/>
        <end position="128"/>
    </location>
</feature>
<organism evidence="2 3">
    <name type="scientific">Flavimobilis rhizosphaerae</name>
    <dbReference type="NCBI Taxonomy" id="2775421"/>
    <lineage>
        <taxon>Bacteria</taxon>
        <taxon>Bacillati</taxon>
        <taxon>Actinomycetota</taxon>
        <taxon>Actinomycetes</taxon>
        <taxon>Micrococcales</taxon>
        <taxon>Jonesiaceae</taxon>
        <taxon>Flavimobilis</taxon>
    </lineage>
</organism>
<name>A0ABR9DLP9_9MICO</name>
<keyword evidence="3" id="KW-1185">Reference proteome</keyword>
<evidence type="ECO:0000313" key="2">
    <source>
        <dbReference type="EMBL" id="MBD9698061.1"/>
    </source>
</evidence>
<dbReference type="RefSeq" id="WP_192276897.1">
    <property type="nucleotide sequence ID" value="NZ_JACZDF010000001.1"/>
</dbReference>
<keyword evidence="1" id="KW-1133">Transmembrane helix</keyword>
<dbReference type="Proteomes" id="UP000642107">
    <property type="component" value="Unassembled WGS sequence"/>
</dbReference>
<protein>
    <submittedName>
        <fullName evidence="2">Uncharacterized protein</fullName>
    </submittedName>
</protein>
<proteinExistence type="predicted"/>